<dbReference type="Proteomes" id="UP000569951">
    <property type="component" value="Unassembled WGS sequence"/>
</dbReference>
<reference evidence="1 2" key="1">
    <citation type="submission" date="2020-08" db="EMBL/GenBank/DDBJ databases">
        <title>Genomic Encyclopedia of Type Strains, Phase IV (KMG-IV): sequencing the most valuable type-strain genomes for metagenomic binning, comparative biology and taxonomic classification.</title>
        <authorList>
            <person name="Goeker M."/>
        </authorList>
    </citation>
    <scope>NUCLEOTIDE SEQUENCE [LARGE SCALE GENOMIC DNA]</scope>
    <source>
        <strain evidence="1 2">DSM 21458</strain>
    </source>
</reference>
<accession>A0A841I417</accession>
<keyword evidence="2" id="KW-1185">Reference proteome</keyword>
<dbReference type="RefSeq" id="WP_183987904.1">
    <property type="nucleotide sequence ID" value="NZ_JACHHG010000009.1"/>
</dbReference>
<proteinExistence type="predicted"/>
<sequence>MSKTGPAYPTVYAPDREAWRTWLAEHHALEPGALLVYYKKGSEQPSVTYPEAVQEALCFGWIDTTRRALDAARFVQVFVPRRPTSTWSRLNKTYVEELIRAGRMTPAGLRAIEVAQHNGAWHALEAGESLIVPPDLTAALEANPVARGHFEAFPPSVRKYILTWIHAAKRPETRQKRVEQTVQLAAQNIRARGNRP</sequence>
<dbReference type="Pfam" id="PF13376">
    <property type="entry name" value="OmdA"/>
    <property type="match status" value="1"/>
</dbReference>
<evidence type="ECO:0000313" key="2">
    <source>
        <dbReference type="Proteomes" id="UP000569951"/>
    </source>
</evidence>
<gene>
    <name evidence="1" type="ORF">HNR42_002596</name>
</gene>
<organism evidence="1 2">
    <name type="scientific">Deinobacterium chartae</name>
    <dbReference type="NCBI Taxonomy" id="521158"/>
    <lineage>
        <taxon>Bacteria</taxon>
        <taxon>Thermotogati</taxon>
        <taxon>Deinococcota</taxon>
        <taxon>Deinococci</taxon>
        <taxon>Deinococcales</taxon>
        <taxon>Deinococcaceae</taxon>
        <taxon>Deinobacterium</taxon>
    </lineage>
</organism>
<evidence type="ECO:0000313" key="1">
    <source>
        <dbReference type="EMBL" id="MBB6099160.1"/>
    </source>
</evidence>
<protein>
    <submittedName>
        <fullName evidence="1">Uncharacterized protein YdeI (YjbR/CyaY-like superfamily)</fullName>
    </submittedName>
</protein>
<comment type="caution">
    <text evidence="1">The sequence shown here is derived from an EMBL/GenBank/DDBJ whole genome shotgun (WGS) entry which is preliminary data.</text>
</comment>
<dbReference type="EMBL" id="JACHHG010000009">
    <property type="protein sequence ID" value="MBB6099160.1"/>
    <property type="molecule type" value="Genomic_DNA"/>
</dbReference>
<dbReference type="AlphaFoldDB" id="A0A841I417"/>
<name>A0A841I417_9DEIO</name>